<dbReference type="SUPFAM" id="SSF46689">
    <property type="entry name" value="Homeodomain-like"/>
    <property type="match status" value="1"/>
</dbReference>
<dbReference type="Gene3D" id="1.10.357.10">
    <property type="entry name" value="Tetracycline Repressor, domain 2"/>
    <property type="match status" value="1"/>
</dbReference>
<evidence type="ECO:0000256" key="3">
    <source>
        <dbReference type="ARBA" id="ARBA00023163"/>
    </source>
</evidence>
<dbReference type="PRINTS" id="PR00455">
    <property type="entry name" value="HTHTETR"/>
</dbReference>
<evidence type="ECO:0000256" key="4">
    <source>
        <dbReference type="PROSITE-ProRule" id="PRU00335"/>
    </source>
</evidence>
<keyword evidence="1" id="KW-0805">Transcription regulation</keyword>
<reference evidence="5 6" key="1">
    <citation type="journal article" date="2017" name="Poromechanics V (2013)">
        <title>Genomic Characterization of the Arsenic-Tolerant Actinobacterium, &lt;i&gt;Rhodococcus erythropolis&lt;/i&gt; S43.</title>
        <authorList>
            <person name="Retamal-Morales G."/>
            <person name="Mehnert M."/>
            <person name="Schwabe R."/>
            <person name="Tischler D."/>
            <person name="Schloemann M."/>
            <person name="Levican G.J."/>
        </authorList>
    </citation>
    <scope>NUCLEOTIDE SEQUENCE [LARGE SCALE GENOMIC DNA]</scope>
    <source>
        <strain evidence="5 6">S43</strain>
    </source>
</reference>
<dbReference type="EMBL" id="MRBO01000349">
    <property type="protein sequence ID" value="KAB2585299.1"/>
    <property type="molecule type" value="Genomic_DNA"/>
</dbReference>
<evidence type="ECO:0000313" key="5">
    <source>
        <dbReference type="EMBL" id="KAB2585299.1"/>
    </source>
</evidence>
<evidence type="ECO:0000313" key="6">
    <source>
        <dbReference type="Proteomes" id="UP000325576"/>
    </source>
</evidence>
<comment type="caution">
    <text evidence="5">The sequence shown here is derived from an EMBL/GenBank/DDBJ whole genome shotgun (WGS) entry which is preliminary data.</text>
</comment>
<dbReference type="GO" id="GO:0000976">
    <property type="term" value="F:transcription cis-regulatory region binding"/>
    <property type="evidence" value="ECO:0007669"/>
    <property type="project" value="TreeGrafter"/>
</dbReference>
<evidence type="ECO:0000256" key="1">
    <source>
        <dbReference type="ARBA" id="ARBA00023015"/>
    </source>
</evidence>
<dbReference type="GO" id="GO:0003700">
    <property type="term" value="F:DNA-binding transcription factor activity"/>
    <property type="evidence" value="ECO:0007669"/>
    <property type="project" value="TreeGrafter"/>
</dbReference>
<dbReference type="AlphaFoldDB" id="A0A0C2WE56"/>
<dbReference type="Pfam" id="PF00440">
    <property type="entry name" value="TetR_N"/>
    <property type="match status" value="1"/>
</dbReference>
<dbReference type="Pfam" id="PF17754">
    <property type="entry name" value="TetR_C_14"/>
    <property type="match status" value="1"/>
</dbReference>
<dbReference type="PANTHER" id="PTHR30055">
    <property type="entry name" value="HTH-TYPE TRANSCRIPTIONAL REGULATOR RUTR"/>
    <property type="match status" value="1"/>
</dbReference>
<dbReference type="PROSITE" id="PS50977">
    <property type="entry name" value="HTH_TETR_2"/>
    <property type="match status" value="1"/>
</dbReference>
<keyword evidence="3" id="KW-0804">Transcription</keyword>
<organism evidence="5 6">
    <name type="scientific">Rhodococcus erythropolis</name>
    <name type="common">Arthrobacter picolinophilus</name>
    <dbReference type="NCBI Taxonomy" id="1833"/>
    <lineage>
        <taxon>Bacteria</taxon>
        <taxon>Bacillati</taxon>
        <taxon>Actinomycetota</taxon>
        <taxon>Actinomycetes</taxon>
        <taxon>Mycobacteriales</taxon>
        <taxon>Nocardiaceae</taxon>
        <taxon>Rhodococcus</taxon>
        <taxon>Rhodococcus erythropolis group</taxon>
    </lineage>
</organism>
<feature type="DNA-binding region" description="H-T-H motif" evidence="4">
    <location>
        <begin position="32"/>
        <end position="51"/>
    </location>
</feature>
<dbReference type="InterPro" id="IPR050109">
    <property type="entry name" value="HTH-type_TetR-like_transc_reg"/>
</dbReference>
<keyword evidence="2 4" id="KW-0238">DNA-binding</keyword>
<protein>
    <submittedName>
        <fullName evidence="5">TetR family transcriptional regulator</fullName>
    </submittedName>
</protein>
<accession>A0A0C2WE56</accession>
<dbReference type="Proteomes" id="UP000325576">
    <property type="component" value="Unassembled WGS sequence"/>
</dbReference>
<dbReference type="InterPro" id="IPR041347">
    <property type="entry name" value="MftR_C"/>
</dbReference>
<dbReference type="Gene3D" id="1.10.10.60">
    <property type="entry name" value="Homeodomain-like"/>
    <property type="match status" value="1"/>
</dbReference>
<gene>
    <name evidence="5" type="ORF">BS297_11115</name>
</gene>
<dbReference type="PANTHER" id="PTHR30055:SF238">
    <property type="entry name" value="MYCOFACTOCIN BIOSYNTHESIS TRANSCRIPTIONAL REGULATOR MFTR-RELATED"/>
    <property type="match status" value="1"/>
</dbReference>
<dbReference type="InterPro" id="IPR009057">
    <property type="entry name" value="Homeodomain-like_sf"/>
</dbReference>
<dbReference type="InterPro" id="IPR001647">
    <property type="entry name" value="HTH_TetR"/>
</dbReference>
<sequence length="206" mass="23100">MSLRERQRLQVRADIQRAAFDLFARDGFEDVTTEQIAAGAGVSASTYFRHVRNKEDLLLDPVRQGGAGIVTLLEDRPAAESADLAISRAILERSNAFESAEIDQWRAAFRTAPHLMDRVALIAPEHRDRLVELVAQRMQLDPENDSRPGLLVHLMLAAAEFGYRQWIRNPQKRGASLPVCVEGALDAVQGSRWRTQDVDDTKGRDQ</sequence>
<name>A0A0C2WE56_RHOER</name>
<proteinExistence type="predicted"/>
<evidence type="ECO:0000256" key="2">
    <source>
        <dbReference type="ARBA" id="ARBA00023125"/>
    </source>
</evidence>